<dbReference type="EnsemblPlants" id="KRH62731">
    <property type="protein sequence ID" value="KRH62731"/>
    <property type="gene ID" value="GLYMA_04G127300"/>
</dbReference>
<dbReference type="Gramene" id="KRH62731">
    <property type="protein sequence ID" value="KRH62731"/>
    <property type="gene ID" value="GLYMA_04G127300"/>
</dbReference>
<dbReference type="InterPro" id="IPR025322">
    <property type="entry name" value="PADRE_dom"/>
</dbReference>
<dbReference type="OMA" id="PYNRRSE"/>
<evidence type="ECO:0000313" key="3">
    <source>
        <dbReference type="Proteomes" id="UP000008827"/>
    </source>
</evidence>
<gene>
    <name evidence="1" type="ORF">GLYMA_04G127300</name>
</gene>
<reference evidence="1" key="3">
    <citation type="submission" date="2018-07" db="EMBL/GenBank/DDBJ databases">
        <title>WGS assembly of Glycine max.</title>
        <authorList>
            <person name="Schmutz J."/>
            <person name="Cannon S."/>
            <person name="Schlueter J."/>
            <person name="Ma J."/>
            <person name="Mitros T."/>
            <person name="Nelson W."/>
            <person name="Hyten D."/>
            <person name="Song Q."/>
            <person name="Thelen J."/>
            <person name="Cheng J."/>
            <person name="Xu D."/>
            <person name="Hellsten U."/>
            <person name="May G."/>
            <person name="Yu Y."/>
            <person name="Sakurai T."/>
            <person name="Umezawa T."/>
            <person name="Bhattacharyya M."/>
            <person name="Sandhu D."/>
            <person name="Valliyodan B."/>
            <person name="Lindquist E."/>
            <person name="Peto M."/>
            <person name="Grant D."/>
            <person name="Shu S."/>
            <person name="Goodstein D."/>
            <person name="Barry K."/>
            <person name="Futrell-Griggs M."/>
            <person name="Abernathy B."/>
            <person name="Du J."/>
            <person name="Tian Z."/>
            <person name="Zhu L."/>
            <person name="Gill N."/>
            <person name="Joshi T."/>
            <person name="Libault M."/>
            <person name="Sethuraman A."/>
            <person name="Zhang X."/>
            <person name="Shinozaki K."/>
            <person name="Nguyen H."/>
            <person name="Wing R."/>
            <person name="Cregan P."/>
            <person name="Specht J."/>
            <person name="Grimwood J."/>
            <person name="Rokhsar D."/>
            <person name="Stacey G."/>
            <person name="Shoemaker R."/>
            <person name="Jackson S."/>
        </authorList>
    </citation>
    <scope>NUCLEOTIDE SEQUENCE</scope>
    <source>
        <tissue evidence="1">Callus</tissue>
    </source>
</reference>
<sequence length="141" mass="15245">MFSCNSSSTLKNIPVVHLNGYLLSPCSTSMNGDTHLQLGQVYFMLPYSVLHADVSPVDLACLAERLTAIAKSGPLSSQTQTFWNSPSRSLGRVGVAEQYGVGMMNIGGKSPSKVQPWKPMLDTITEKLMQSSLGKDQLPEP</sequence>
<evidence type="ECO:0000313" key="2">
    <source>
        <dbReference type="EnsemblPlants" id="KRH62731"/>
    </source>
</evidence>
<dbReference type="InParanoid" id="A0A0R0KEA4"/>
<reference evidence="2" key="2">
    <citation type="submission" date="2018-02" db="UniProtKB">
        <authorList>
            <consortium name="EnsemblPlants"/>
        </authorList>
    </citation>
    <scope>IDENTIFICATION</scope>
    <source>
        <strain evidence="2">Williams 82</strain>
    </source>
</reference>
<name>A0A0R0KEA4_SOYBN</name>
<accession>A0A0R0KEA4</accession>
<dbReference type="Proteomes" id="UP000008827">
    <property type="component" value="Chromosome 4"/>
</dbReference>
<keyword evidence="3" id="KW-1185">Reference proteome</keyword>
<organism evidence="1">
    <name type="scientific">Glycine max</name>
    <name type="common">Soybean</name>
    <name type="synonym">Glycine hispida</name>
    <dbReference type="NCBI Taxonomy" id="3847"/>
    <lineage>
        <taxon>Eukaryota</taxon>
        <taxon>Viridiplantae</taxon>
        <taxon>Streptophyta</taxon>
        <taxon>Embryophyta</taxon>
        <taxon>Tracheophyta</taxon>
        <taxon>Spermatophyta</taxon>
        <taxon>Magnoliopsida</taxon>
        <taxon>eudicotyledons</taxon>
        <taxon>Gunneridae</taxon>
        <taxon>Pentapetalae</taxon>
        <taxon>rosids</taxon>
        <taxon>fabids</taxon>
        <taxon>Fabales</taxon>
        <taxon>Fabaceae</taxon>
        <taxon>Papilionoideae</taxon>
        <taxon>50 kb inversion clade</taxon>
        <taxon>NPAAA clade</taxon>
        <taxon>indigoferoid/millettioid clade</taxon>
        <taxon>Phaseoleae</taxon>
        <taxon>Glycine</taxon>
        <taxon>Glycine subgen. Soja</taxon>
    </lineage>
</organism>
<proteinExistence type="predicted"/>
<dbReference type="Pfam" id="PF14009">
    <property type="entry name" value="PADRE"/>
    <property type="match status" value="1"/>
</dbReference>
<reference evidence="1 2" key="1">
    <citation type="journal article" date="2010" name="Nature">
        <title>Genome sequence of the palaeopolyploid soybean.</title>
        <authorList>
            <person name="Schmutz J."/>
            <person name="Cannon S.B."/>
            <person name="Schlueter J."/>
            <person name="Ma J."/>
            <person name="Mitros T."/>
            <person name="Nelson W."/>
            <person name="Hyten D.L."/>
            <person name="Song Q."/>
            <person name="Thelen J.J."/>
            <person name="Cheng J."/>
            <person name="Xu D."/>
            <person name="Hellsten U."/>
            <person name="May G.D."/>
            <person name="Yu Y."/>
            <person name="Sakurai T."/>
            <person name="Umezawa T."/>
            <person name="Bhattacharyya M.K."/>
            <person name="Sandhu D."/>
            <person name="Valliyodan B."/>
            <person name="Lindquist E."/>
            <person name="Peto M."/>
            <person name="Grant D."/>
            <person name="Shu S."/>
            <person name="Goodstein D."/>
            <person name="Barry K."/>
            <person name="Futrell-Griggs M."/>
            <person name="Abernathy B."/>
            <person name="Du J."/>
            <person name="Tian Z."/>
            <person name="Zhu L."/>
            <person name="Gill N."/>
            <person name="Joshi T."/>
            <person name="Libault M."/>
            <person name="Sethuraman A."/>
            <person name="Zhang X.-C."/>
            <person name="Shinozaki K."/>
            <person name="Nguyen H.T."/>
            <person name="Wing R.A."/>
            <person name="Cregan P."/>
            <person name="Specht J."/>
            <person name="Grimwood J."/>
            <person name="Rokhsar D."/>
            <person name="Stacey G."/>
            <person name="Shoemaker R.C."/>
            <person name="Jackson S.A."/>
        </authorList>
    </citation>
    <scope>NUCLEOTIDE SEQUENCE</scope>
    <source>
        <strain evidence="2">cv. Williams 82</strain>
        <tissue evidence="1">Callus</tissue>
    </source>
</reference>
<dbReference type="EMBL" id="CM000837">
    <property type="protein sequence ID" value="KRH62731.1"/>
    <property type="molecule type" value="Genomic_DNA"/>
</dbReference>
<protein>
    <submittedName>
        <fullName evidence="1 2">Uncharacterized protein</fullName>
    </submittedName>
</protein>
<evidence type="ECO:0000313" key="1">
    <source>
        <dbReference type="EMBL" id="KRH62731.1"/>
    </source>
</evidence>
<dbReference type="AlphaFoldDB" id="A0A0R0KEA4"/>